<reference evidence="10 11" key="1">
    <citation type="submission" date="2018-10" db="EMBL/GenBank/DDBJ databases">
        <title>Anaerotruncus faecis sp. nov., isolated from human feces.</title>
        <authorList>
            <person name="Wang Y.-J."/>
        </authorList>
    </citation>
    <scope>NUCLEOTIDE SEQUENCE [LARGE SCALE GENOMIC DNA]</scope>
    <source>
        <strain evidence="10 11">22A2-44</strain>
    </source>
</reference>
<keyword evidence="5 8" id="KW-0378">Hydrolase</keyword>
<dbReference type="Pfam" id="PF02811">
    <property type="entry name" value="PHP"/>
    <property type="match status" value="1"/>
</dbReference>
<dbReference type="InterPro" id="IPR004013">
    <property type="entry name" value="PHP_dom"/>
</dbReference>
<keyword evidence="11" id="KW-1185">Reference proteome</keyword>
<protein>
    <recommendedName>
        <fullName evidence="3 8">Histidinol-phosphatase</fullName>
        <shortName evidence="8">HolPase</shortName>
        <ecNumber evidence="3 8">3.1.3.15</ecNumber>
    </recommendedName>
</protein>
<name>A0A498CK91_9FIRM</name>
<evidence type="ECO:0000256" key="7">
    <source>
        <dbReference type="ARBA" id="ARBA00049158"/>
    </source>
</evidence>
<comment type="similarity">
    <text evidence="2 8">Belongs to the PHP hydrolase family. HisK subfamily.</text>
</comment>
<dbReference type="UniPathway" id="UPA00031">
    <property type="reaction ID" value="UER00013"/>
</dbReference>
<feature type="domain" description="PHP" evidence="9">
    <location>
        <begin position="23"/>
        <end position="216"/>
    </location>
</feature>
<evidence type="ECO:0000256" key="5">
    <source>
        <dbReference type="ARBA" id="ARBA00022801"/>
    </source>
</evidence>
<dbReference type="GO" id="GO:0000105">
    <property type="term" value="P:L-histidine biosynthetic process"/>
    <property type="evidence" value="ECO:0007669"/>
    <property type="project" value="UniProtKB-UniRule"/>
</dbReference>
<gene>
    <name evidence="10" type="ORF">D4A47_11975</name>
</gene>
<proteinExistence type="inferred from homology"/>
<keyword evidence="4 8" id="KW-0028">Amino-acid biosynthesis</keyword>
<evidence type="ECO:0000259" key="9">
    <source>
        <dbReference type="Pfam" id="PF02811"/>
    </source>
</evidence>
<keyword evidence="6 8" id="KW-0368">Histidine biosynthesis</keyword>
<dbReference type="SUPFAM" id="SSF89550">
    <property type="entry name" value="PHP domain-like"/>
    <property type="match status" value="1"/>
</dbReference>
<dbReference type="Proteomes" id="UP000276301">
    <property type="component" value="Unassembled WGS sequence"/>
</dbReference>
<dbReference type="PANTHER" id="PTHR21039">
    <property type="entry name" value="HISTIDINOL PHOSPHATASE-RELATED"/>
    <property type="match status" value="1"/>
</dbReference>
<evidence type="ECO:0000256" key="8">
    <source>
        <dbReference type="RuleBase" id="RU366003"/>
    </source>
</evidence>
<dbReference type="Gene3D" id="3.20.20.140">
    <property type="entry name" value="Metal-dependent hydrolases"/>
    <property type="match status" value="1"/>
</dbReference>
<accession>A0A498CK91</accession>
<evidence type="ECO:0000313" key="10">
    <source>
        <dbReference type="EMBL" id="RLL08552.1"/>
    </source>
</evidence>
<comment type="pathway">
    <text evidence="1 8">Amino-acid biosynthesis; L-histidine biosynthesis; L-histidine from 5-phospho-alpha-D-ribose 1-diphosphate: step 8/9.</text>
</comment>
<evidence type="ECO:0000256" key="2">
    <source>
        <dbReference type="ARBA" id="ARBA00009152"/>
    </source>
</evidence>
<dbReference type="GO" id="GO:0004401">
    <property type="term" value="F:histidinol-phosphatase activity"/>
    <property type="evidence" value="ECO:0007669"/>
    <property type="project" value="UniProtKB-UniRule"/>
</dbReference>
<organism evidence="10 11">
    <name type="scientific">Anaerotruncus massiliensis</name>
    <name type="common">ex Liu et al. 2021</name>
    <dbReference type="NCBI Taxonomy" id="2321404"/>
    <lineage>
        <taxon>Bacteria</taxon>
        <taxon>Bacillati</taxon>
        <taxon>Bacillota</taxon>
        <taxon>Clostridia</taxon>
        <taxon>Eubacteriales</taxon>
        <taxon>Oscillospiraceae</taxon>
        <taxon>Anaerotruncus</taxon>
    </lineage>
</organism>
<dbReference type="EMBL" id="RCHT01000032">
    <property type="protein sequence ID" value="RLL08552.1"/>
    <property type="molecule type" value="Genomic_DNA"/>
</dbReference>
<evidence type="ECO:0000313" key="11">
    <source>
        <dbReference type="Proteomes" id="UP000276301"/>
    </source>
</evidence>
<evidence type="ECO:0000256" key="3">
    <source>
        <dbReference type="ARBA" id="ARBA00013085"/>
    </source>
</evidence>
<comment type="caution">
    <text evidence="10">The sequence shown here is derived from an EMBL/GenBank/DDBJ whole genome shotgun (WGS) entry which is preliminary data.</text>
</comment>
<dbReference type="AlphaFoldDB" id="A0A498CK91"/>
<dbReference type="GO" id="GO:0005737">
    <property type="term" value="C:cytoplasm"/>
    <property type="evidence" value="ECO:0007669"/>
    <property type="project" value="TreeGrafter"/>
</dbReference>
<dbReference type="EC" id="3.1.3.15" evidence="3 8"/>
<comment type="catalytic activity">
    <reaction evidence="7 8">
        <text>L-histidinol phosphate + H2O = L-histidinol + phosphate</text>
        <dbReference type="Rhea" id="RHEA:14465"/>
        <dbReference type="ChEBI" id="CHEBI:15377"/>
        <dbReference type="ChEBI" id="CHEBI:43474"/>
        <dbReference type="ChEBI" id="CHEBI:57699"/>
        <dbReference type="ChEBI" id="CHEBI:57980"/>
        <dbReference type="EC" id="3.1.3.15"/>
    </reaction>
</comment>
<dbReference type="InterPro" id="IPR010140">
    <property type="entry name" value="Histidinol_P_phosphatase_HisJ"/>
</dbReference>
<evidence type="ECO:0000256" key="6">
    <source>
        <dbReference type="ARBA" id="ARBA00023102"/>
    </source>
</evidence>
<dbReference type="InterPro" id="IPR016195">
    <property type="entry name" value="Pol/histidinol_Pase-like"/>
</dbReference>
<sequence>MIIRPGEGPRRKRGDFMFINLFDSHTHSDNSNDGHHSIMFMCEKAVEKDISGICVTDHCELRTWAQEKYELRIRQSVFEAAKARRVFNGKLAVMAGVELGDVLYDPALTDKVLASFKFDMVMVSQHNTVQGEDIYYCDFGDWSPRDIDRYLEWYFRYLLDVAKLDKFDVLGHLTYPVRYLTGEHKIPVNLSRYDDIIDAILKTTARNGRAIEINTSGLWQKLGDTMPPLKYVKRYRELGGEYITLGSDAHAADRIGDGIAAGMQMLIDAGFTAFTFYKERQPLPFKII</sequence>
<evidence type="ECO:0000256" key="1">
    <source>
        <dbReference type="ARBA" id="ARBA00004970"/>
    </source>
</evidence>
<dbReference type="NCBIfam" id="TIGR01856">
    <property type="entry name" value="hisJ_fam"/>
    <property type="match status" value="1"/>
</dbReference>
<dbReference type="PANTHER" id="PTHR21039:SF0">
    <property type="entry name" value="HISTIDINOL-PHOSPHATASE"/>
    <property type="match status" value="1"/>
</dbReference>
<evidence type="ECO:0000256" key="4">
    <source>
        <dbReference type="ARBA" id="ARBA00022605"/>
    </source>
</evidence>